<organism evidence="2 3">
    <name type="scientific">Sarocladium strictum</name>
    <name type="common">Black bundle disease fungus</name>
    <name type="synonym">Acremonium strictum</name>
    <dbReference type="NCBI Taxonomy" id="5046"/>
    <lineage>
        <taxon>Eukaryota</taxon>
        <taxon>Fungi</taxon>
        <taxon>Dikarya</taxon>
        <taxon>Ascomycota</taxon>
        <taxon>Pezizomycotina</taxon>
        <taxon>Sordariomycetes</taxon>
        <taxon>Hypocreomycetidae</taxon>
        <taxon>Hypocreales</taxon>
        <taxon>Sarocladiaceae</taxon>
        <taxon>Sarocladium</taxon>
    </lineage>
</organism>
<dbReference type="AlphaFoldDB" id="A0AA39L4X0"/>
<evidence type="ECO:0000313" key="2">
    <source>
        <dbReference type="EMBL" id="KAK0384273.1"/>
    </source>
</evidence>
<keyword evidence="3" id="KW-1185">Reference proteome</keyword>
<keyword evidence="1" id="KW-0732">Signal</keyword>
<dbReference type="Proteomes" id="UP001175261">
    <property type="component" value="Unassembled WGS sequence"/>
</dbReference>
<evidence type="ECO:0000256" key="1">
    <source>
        <dbReference type="SAM" id="SignalP"/>
    </source>
</evidence>
<feature type="signal peptide" evidence="1">
    <location>
        <begin position="1"/>
        <end position="20"/>
    </location>
</feature>
<sequence length="148" mass="15761">MNMLPRFIFFLGLIAAAAAAAYEVVNYPDPSIPCGAELGLCPRPDLYCKPDDTECADLTRCPGACAYKNTFVYCGGFRLPGPEPCEGEEGGRCLDDPRNPESCGMACDGPGICLSEDATECHDDGDCPSGQWCYEDGKGQTGHAKVCM</sequence>
<gene>
    <name evidence="2" type="ORF">NLU13_8361</name>
</gene>
<feature type="chain" id="PRO_5041244313" evidence="1">
    <location>
        <begin position="21"/>
        <end position="148"/>
    </location>
</feature>
<reference evidence="2" key="1">
    <citation type="submission" date="2022-10" db="EMBL/GenBank/DDBJ databases">
        <title>Determination and structural analysis of whole genome sequence of Sarocladium strictum F4-1.</title>
        <authorList>
            <person name="Hu L."/>
            <person name="Jiang Y."/>
        </authorList>
    </citation>
    <scope>NUCLEOTIDE SEQUENCE</scope>
    <source>
        <strain evidence="2">F4-1</strain>
    </source>
</reference>
<protein>
    <submittedName>
        <fullName evidence="2">Uncharacterized protein</fullName>
    </submittedName>
</protein>
<proteinExistence type="predicted"/>
<accession>A0AA39L4X0</accession>
<dbReference type="EMBL" id="JAPDFR010000008">
    <property type="protein sequence ID" value="KAK0384273.1"/>
    <property type="molecule type" value="Genomic_DNA"/>
</dbReference>
<comment type="caution">
    <text evidence="2">The sequence shown here is derived from an EMBL/GenBank/DDBJ whole genome shotgun (WGS) entry which is preliminary data.</text>
</comment>
<name>A0AA39L4X0_SARSR</name>
<evidence type="ECO:0000313" key="3">
    <source>
        <dbReference type="Proteomes" id="UP001175261"/>
    </source>
</evidence>